<organism evidence="2 3">
    <name type="scientific">Nephila pilipes</name>
    <name type="common">Giant wood spider</name>
    <name type="synonym">Nephila maculata</name>
    <dbReference type="NCBI Taxonomy" id="299642"/>
    <lineage>
        <taxon>Eukaryota</taxon>
        <taxon>Metazoa</taxon>
        <taxon>Ecdysozoa</taxon>
        <taxon>Arthropoda</taxon>
        <taxon>Chelicerata</taxon>
        <taxon>Arachnida</taxon>
        <taxon>Araneae</taxon>
        <taxon>Araneomorphae</taxon>
        <taxon>Entelegynae</taxon>
        <taxon>Araneoidea</taxon>
        <taxon>Nephilidae</taxon>
        <taxon>Nephila</taxon>
    </lineage>
</organism>
<protein>
    <submittedName>
        <fullName evidence="2">Uncharacterized protein</fullName>
    </submittedName>
</protein>
<gene>
    <name evidence="2" type="ORF">NPIL_51121</name>
</gene>
<name>A0A8X6TYH9_NEPPI</name>
<evidence type="ECO:0000256" key="1">
    <source>
        <dbReference type="SAM" id="MobiDB-lite"/>
    </source>
</evidence>
<dbReference type="Proteomes" id="UP000887013">
    <property type="component" value="Unassembled WGS sequence"/>
</dbReference>
<evidence type="ECO:0000313" key="2">
    <source>
        <dbReference type="EMBL" id="GFT56894.1"/>
    </source>
</evidence>
<proteinExistence type="predicted"/>
<feature type="compositionally biased region" description="Polar residues" evidence="1">
    <location>
        <begin position="36"/>
        <end position="45"/>
    </location>
</feature>
<comment type="caution">
    <text evidence="2">The sequence shown here is derived from an EMBL/GenBank/DDBJ whole genome shotgun (WGS) entry which is preliminary data.</text>
</comment>
<evidence type="ECO:0000313" key="3">
    <source>
        <dbReference type="Proteomes" id="UP000887013"/>
    </source>
</evidence>
<dbReference type="AlphaFoldDB" id="A0A8X6TYH9"/>
<dbReference type="EMBL" id="BMAW01018104">
    <property type="protein sequence ID" value="GFT56894.1"/>
    <property type="molecule type" value="Genomic_DNA"/>
</dbReference>
<feature type="region of interest" description="Disordered" evidence="1">
    <location>
        <begin position="28"/>
        <end position="81"/>
    </location>
</feature>
<reference evidence="2" key="1">
    <citation type="submission" date="2020-08" db="EMBL/GenBank/DDBJ databases">
        <title>Multicomponent nature underlies the extraordinary mechanical properties of spider dragline silk.</title>
        <authorList>
            <person name="Kono N."/>
            <person name="Nakamura H."/>
            <person name="Mori M."/>
            <person name="Yoshida Y."/>
            <person name="Ohtoshi R."/>
            <person name="Malay A.D."/>
            <person name="Moran D.A.P."/>
            <person name="Tomita M."/>
            <person name="Numata K."/>
            <person name="Arakawa K."/>
        </authorList>
    </citation>
    <scope>NUCLEOTIDE SEQUENCE</scope>
</reference>
<sequence length="81" mass="8918">MYPCSFDPDQNFYFIFTTTDGAVESIPSSAGRCAPDNQSGATKAVTTPTTTFSLSLRRNLPHLTGRQATERLRPNSSRYTP</sequence>
<accession>A0A8X6TYH9</accession>
<keyword evidence="3" id="KW-1185">Reference proteome</keyword>